<evidence type="ECO:0000256" key="9">
    <source>
        <dbReference type="SAM" id="MobiDB-lite"/>
    </source>
</evidence>
<comment type="similarity">
    <text evidence="2">Belongs to the amino acid-polyamine-organocation (APC) superfamily. L-type amino acid transporter (LAT) (TC 2.A.3.8) family.</text>
</comment>
<name>A0A674H6W9_TAEGU</name>
<dbReference type="Proteomes" id="UP000007754">
    <property type="component" value="Unplaced"/>
</dbReference>
<feature type="transmembrane region" description="Helical" evidence="10">
    <location>
        <begin position="445"/>
        <end position="462"/>
    </location>
</feature>
<dbReference type="FunFam" id="1.20.1740.10:FF:000003">
    <property type="entry name" value="Y+L amino acid transporter 1 isoform X1"/>
    <property type="match status" value="1"/>
</dbReference>
<organism evidence="11 12">
    <name type="scientific">Taeniopygia guttata</name>
    <name type="common">Zebra finch</name>
    <name type="synonym">Poephila guttata</name>
    <dbReference type="NCBI Taxonomy" id="59729"/>
    <lineage>
        <taxon>Eukaryota</taxon>
        <taxon>Metazoa</taxon>
        <taxon>Chordata</taxon>
        <taxon>Craniata</taxon>
        <taxon>Vertebrata</taxon>
        <taxon>Euteleostomi</taxon>
        <taxon>Archelosauria</taxon>
        <taxon>Archosauria</taxon>
        <taxon>Dinosauria</taxon>
        <taxon>Saurischia</taxon>
        <taxon>Theropoda</taxon>
        <taxon>Coelurosauria</taxon>
        <taxon>Aves</taxon>
        <taxon>Neognathae</taxon>
        <taxon>Neoaves</taxon>
        <taxon>Telluraves</taxon>
        <taxon>Australaves</taxon>
        <taxon>Passeriformes</taxon>
        <taxon>Passeroidea</taxon>
        <taxon>Estrildidae</taxon>
        <taxon>Estrildinae</taxon>
        <taxon>Taeniopygia</taxon>
    </lineage>
</organism>
<feature type="transmembrane region" description="Helical" evidence="10">
    <location>
        <begin position="358"/>
        <end position="376"/>
    </location>
</feature>
<feature type="transmembrane region" description="Helical" evidence="10">
    <location>
        <begin position="311"/>
        <end position="337"/>
    </location>
</feature>
<dbReference type="Gene3D" id="1.20.1740.10">
    <property type="entry name" value="Amino acid/polyamine transporter I"/>
    <property type="match status" value="1"/>
</dbReference>
<evidence type="ECO:0000313" key="12">
    <source>
        <dbReference type="Proteomes" id="UP000007754"/>
    </source>
</evidence>
<keyword evidence="6" id="KW-0029">Amino-acid transport</keyword>
<evidence type="ECO:0000256" key="3">
    <source>
        <dbReference type="ARBA" id="ARBA00022448"/>
    </source>
</evidence>
<keyword evidence="4" id="KW-1003">Cell membrane</keyword>
<reference evidence="11" key="1">
    <citation type="submission" date="2025-08" db="UniProtKB">
        <authorList>
            <consortium name="Ensembl"/>
        </authorList>
    </citation>
    <scope>IDENTIFICATION</scope>
</reference>
<evidence type="ECO:0000256" key="10">
    <source>
        <dbReference type="SAM" id="Phobius"/>
    </source>
</evidence>
<feature type="region of interest" description="Disordered" evidence="9">
    <location>
        <begin position="494"/>
        <end position="513"/>
    </location>
</feature>
<dbReference type="InParanoid" id="A0A674H6W9"/>
<sequence>RHFLWVSRHFVSLFCHFVSLSCHFLCQFSVILPPFCVSFQPFCVSFSPFFVIFPPFCVTFPLFCVYFPHFVWLWGVSGAVTALGALCYAELGVALPRPGGDYAYVGHAFGPLVGFLRLWISVLVIYPTNQAVIALTFANYVLQPLFPTCGTPEPALRVLAAACLLVLTWVNCGSVRWATRVQDVFTAGKLLALALIVGAGAALIARGEHEWLRPSRAFPAGPGPGAGPLFLACLQGSFAYGGWNFLNYVTEELRQPRRNLPLAIGISIPLVTFLYVAANVAYLAALSPREILQSPAVAVTFGERVLGPLAWVMPLAVALSTFGGVNGSLFTCSRLFYAGAREGQLPALLAMIHVRRHTPVPALLLTCVSTLLMLVTGDIDTLINYVGFVNYLWYGVTVAGLLLLRRREPRLPRPIKVPLLCPALYLLFWGALLLFSLWTEPLVCGIGLAVTATGAPVYLLCLRGGPRPPALRRALARLTLFGQRLLLVVYPGGGGAPERPSPTPEPLKRPSPT</sequence>
<feature type="transmembrane region" description="Helical" evidence="10">
    <location>
        <begin position="260"/>
        <end position="285"/>
    </location>
</feature>
<evidence type="ECO:0000256" key="2">
    <source>
        <dbReference type="ARBA" id="ARBA00007040"/>
    </source>
</evidence>
<evidence type="ECO:0000256" key="5">
    <source>
        <dbReference type="ARBA" id="ARBA00022692"/>
    </source>
</evidence>
<protein>
    <submittedName>
        <fullName evidence="11">Large neutral amino acids transporter small subunit 2-like</fullName>
    </submittedName>
</protein>
<keyword evidence="7 10" id="KW-1133">Transmembrane helix</keyword>
<feature type="transmembrane region" description="Helical" evidence="10">
    <location>
        <begin position="6"/>
        <end position="30"/>
    </location>
</feature>
<dbReference type="PANTHER" id="PTHR11785">
    <property type="entry name" value="AMINO ACID TRANSPORTER"/>
    <property type="match status" value="1"/>
</dbReference>
<feature type="transmembrane region" description="Helical" evidence="10">
    <location>
        <begin position="69"/>
        <end position="95"/>
    </location>
</feature>
<feature type="transmembrane region" description="Helical" evidence="10">
    <location>
        <begin position="42"/>
        <end position="63"/>
    </location>
</feature>
<evidence type="ECO:0000256" key="4">
    <source>
        <dbReference type="ARBA" id="ARBA00022475"/>
    </source>
</evidence>
<dbReference type="Ensembl" id="ENSTGUT00000026473.1">
    <property type="protein sequence ID" value="ENSTGUP00000030326.1"/>
    <property type="gene ID" value="ENSTGUG00000028100.1"/>
</dbReference>
<dbReference type="GO" id="GO:0005886">
    <property type="term" value="C:plasma membrane"/>
    <property type="evidence" value="ECO:0007669"/>
    <property type="project" value="UniProtKB-SubCell"/>
</dbReference>
<keyword evidence="12" id="KW-1185">Reference proteome</keyword>
<keyword evidence="8 10" id="KW-0472">Membrane</keyword>
<feature type="transmembrane region" description="Helical" evidence="10">
    <location>
        <begin position="382"/>
        <end position="405"/>
    </location>
</feature>
<feature type="transmembrane region" description="Helical" evidence="10">
    <location>
        <begin position="184"/>
        <end position="205"/>
    </location>
</feature>
<dbReference type="GO" id="GO:0015179">
    <property type="term" value="F:L-amino acid transmembrane transporter activity"/>
    <property type="evidence" value="ECO:0007669"/>
    <property type="project" value="TreeGrafter"/>
</dbReference>
<evidence type="ECO:0000256" key="6">
    <source>
        <dbReference type="ARBA" id="ARBA00022970"/>
    </source>
</evidence>
<dbReference type="GO" id="GO:0015175">
    <property type="term" value="F:neutral L-amino acid transmembrane transporter activity"/>
    <property type="evidence" value="ECO:0007669"/>
    <property type="project" value="TreeGrafter"/>
</dbReference>
<dbReference type="Pfam" id="PF13520">
    <property type="entry name" value="AA_permease_2"/>
    <property type="match status" value="1"/>
</dbReference>
<proteinExistence type="inferred from homology"/>
<evidence type="ECO:0000256" key="1">
    <source>
        <dbReference type="ARBA" id="ARBA00004651"/>
    </source>
</evidence>
<evidence type="ECO:0000313" key="11">
    <source>
        <dbReference type="Ensembl" id="ENSTGUP00000030326.1"/>
    </source>
</evidence>
<dbReference type="PANTHER" id="PTHR11785:SF528">
    <property type="entry name" value="AMINO ACID TRANSPORTER PROTEIN JHI-21"/>
    <property type="match status" value="1"/>
</dbReference>
<accession>A0A674H6W9</accession>
<feature type="compositionally biased region" description="Pro residues" evidence="9">
    <location>
        <begin position="499"/>
        <end position="513"/>
    </location>
</feature>
<dbReference type="InterPro" id="IPR050598">
    <property type="entry name" value="AminoAcid_Transporter"/>
</dbReference>
<dbReference type="GeneTree" id="ENSGT00940000158278"/>
<keyword evidence="3" id="KW-0813">Transport</keyword>
<evidence type="ECO:0000256" key="8">
    <source>
        <dbReference type="ARBA" id="ARBA00023136"/>
    </source>
</evidence>
<dbReference type="InterPro" id="IPR002293">
    <property type="entry name" value="AA/rel_permease1"/>
</dbReference>
<gene>
    <name evidence="11" type="primary">LOC121468794</name>
</gene>
<dbReference type="AlphaFoldDB" id="A0A674H6W9"/>
<reference evidence="11" key="2">
    <citation type="submission" date="2025-09" db="UniProtKB">
        <authorList>
            <consortium name="Ensembl"/>
        </authorList>
    </citation>
    <scope>IDENTIFICATION</scope>
</reference>
<feature type="transmembrane region" description="Helical" evidence="10">
    <location>
        <begin position="417"/>
        <end position="439"/>
    </location>
</feature>
<evidence type="ECO:0000256" key="7">
    <source>
        <dbReference type="ARBA" id="ARBA00022989"/>
    </source>
</evidence>
<feature type="transmembrane region" description="Helical" evidence="10">
    <location>
        <begin position="225"/>
        <end position="248"/>
    </location>
</feature>
<comment type="subcellular location">
    <subcellularLocation>
        <location evidence="1">Cell membrane</location>
        <topology evidence="1">Multi-pass membrane protein</topology>
    </subcellularLocation>
</comment>
<keyword evidence="5 10" id="KW-0812">Transmembrane</keyword>